<keyword evidence="1" id="KW-0732">Signal</keyword>
<accession>A0ABN4YPF6</accession>
<dbReference type="RefSeq" id="WP_080917196.1">
    <property type="nucleotide sequence ID" value="NZ_CP020472.1"/>
</dbReference>
<dbReference type="EMBL" id="CP020472">
    <property type="protein sequence ID" value="ARD24280.1"/>
    <property type="molecule type" value="Genomic_DNA"/>
</dbReference>
<evidence type="ECO:0000313" key="3">
    <source>
        <dbReference type="Proteomes" id="UP000191820"/>
    </source>
</evidence>
<protein>
    <recommendedName>
        <fullName evidence="4">PepSY domain-containing protein</fullName>
    </recommendedName>
</protein>
<dbReference type="Proteomes" id="UP000191820">
    <property type="component" value="Chromosome"/>
</dbReference>
<name>A0ABN4YPF6_9GAMM</name>
<feature type="chain" id="PRO_5045908155" description="PepSY domain-containing protein" evidence="1">
    <location>
        <begin position="19"/>
        <end position="174"/>
    </location>
</feature>
<sequence length="174" mass="19604">MFRIVLSLLVVFPSMVMATPSMHTLLSEGGYVQPITVIEQIELDYRGIVSSFDMDVENGQLIYEVDVLNLEDSEITELSFFAVDGALMKKKLTTLESDDLDQVKAAKVLISKGMTFTELVKLAKENQSGYLIEAELDRDLAISYLELKLLNVSSKHTIAFDIEELRPLPLLQWD</sequence>
<evidence type="ECO:0008006" key="4">
    <source>
        <dbReference type="Google" id="ProtNLM"/>
    </source>
</evidence>
<organism evidence="2 3">
    <name type="scientific">Shewanella japonica</name>
    <dbReference type="NCBI Taxonomy" id="93973"/>
    <lineage>
        <taxon>Bacteria</taxon>
        <taxon>Pseudomonadati</taxon>
        <taxon>Pseudomonadota</taxon>
        <taxon>Gammaproteobacteria</taxon>
        <taxon>Alteromonadales</taxon>
        <taxon>Shewanellaceae</taxon>
        <taxon>Shewanella</taxon>
    </lineage>
</organism>
<reference evidence="2 3" key="1">
    <citation type="submission" date="2017-03" db="EMBL/GenBank/DDBJ databases">
        <title>Genome sequencing of Shewanella japonica KCTC 22435.</title>
        <authorList>
            <person name="Kim K.M."/>
        </authorList>
    </citation>
    <scope>NUCLEOTIDE SEQUENCE [LARGE SCALE GENOMIC DNA]</scope>
    <source>
        <strain evidence="2 3">KCTC 22435</strain>
    </source>
</reference>
<gene>
    <name evidence="2" type="ORF">SJ2017_4052</name>
</gene>
<evidence type="ECO:0000313" key="2">
    <source>
        <dbReference type="EMBL" id="ARD24280.1"/>
    </source>
</evidence>
<feature type="signal peptide" evidence="1">
    <location>
        <begin position="1"/>
        <end position="18"/>
    </location>
</feature>
<evidence type="ECO:0000256" key="1">
    <source>
        <dbReference type="SAM" id="SignalP"/>
    </source>
</evidence>
<proteinExistence type="predicted"/>
<keyword evidence="3" id="KW-1185">Reference proteome</keyword>